<protein>
    <submittedName>
        <fullName evidence="1">Uncharacterized protein</fullName>
    </submittedName>
</protein>
<gene>
    <name evidence="1" type="ORF">BCV71DRAFT_269324</name>
</gene>
<dbReference type="Proteomes" id="UP000242381">
    <property type="component" value="Unassembled WGS sequence"/>
</dbReference>
<evidence type="ECO:0000313" key="1">
    <source>
        <dbReference type="EMBL" id="ORE12311.1"/>
    </source>
</evidence>
<name>A0A1X0RK53_RHIZD</name>
<dbReference type="AlphaFoldDB" id="A0A1X0RK53"/>
<organism evidence="1 2">
    <name type="scientific">Rhizopus microsporus</name>
    <dbReference type="NCBI Taxonomy" id="58291"/>
    <lineage>
        <taxon>Eukaryota</taxon>
        <taxon>Fungi</taxon>
        <taxon>Fungi incertae sedis</taxon>
        <taxon>Mucoromycota</taxon>
        <taxon>Mucoromycotina</taxon>
        <taxon>Mucoromycetes</taxon>
        <taxon>Mucorales</taxon>
        <taxon>Mucorineae</taxon>
        <taxon>Rhizopodaceae</taxon>
        <taxon>Rhizopus</taxon>
    </lineage>
</organism>
<accession>A0A1X0RK53</accession>
<dbReference type="EMBL" id="KV921714">
    <property type="protein sequence ID" value="ORE12311.1"/>
    <property type="molecule type" value="Genomic_DNA"/>
</dbReference>
<reference evidence="1 2" key="1">
    <citation type="journal article" date="2016" name="Proc. Natl. Acad. Sci. U.S.A.">
        <title>Lipid metabolic changes in an early divergent fungus govern the establishment of a mutualistic symbiosis with endobacteria.</title>
        <authorList>
            <person name="Lastovetsky O.A."/>
            <person name="Gaspar M.L."/>
            <person name="Mondo S.J."/>
            <person name="LaButti K.M."/>
            <person name="Sandor L."/>
            <person name="Grigoriev I.V."/>
            <person name="Henry S.A."/>
            <person name="Pawlowska T.E."/>
        </authorList>
    </citation>
    <scope>NUCLEOTIDE SEQUENCE [LARGE SCALE GENOMIC DNA]</scope>
    <source>
        <strain evidence="1 2">ATCC 11559</strain>
    </source>
</reference>
<proteinExistence type="predicted"/>
<sequence length="161" mass="18693">MANLQSEIKATSGSSLMSKFTDESFNALRQQLTEAQAIVQQLVQERQVSPSEIDNSSHFSLHDFGAHPYYGWTLVLLFCTYHSQEVYEVQLILNMVRSWDTISDLRLDNLQQKTNHLIATASIWRPRSDVYKLQHRDINFKHNDQGFLLGIYIDCKITERD</sequence>
<evidence type="ECO:0000313" key="2">
    <source>
        <dbReference type="Proteomes" id="UP000242381"/>
    </source>
</evidence>
<dbReference type="VEuPathDB" id="FungiDB:BCV72DRAFT_317654"/>